<dbReference type="Gene3D" id="3.40.50.300">
    <property type="entry name" value="P-loop containing nucleotide triphosphate hydrolases"/>
    <property type="match status" value="1"/>
</dbReference>
<dbReference type="AlphaFoldDB" id="A0A5C6F6L3"/>
<dbReference type="EMBL" id="SJPX01000002">
    <property type="protein sequence ID" value="TWU56210.1"/>
    <property type="molecule type" value="Genomic_DNA"/>
</dbReference>
<dbReference type="InterPro" id="IPR050238">
    <property type="entry name" value="DNA_Rep/Repair_Clamp_Loader"/>
</dbReference>
<dbReference type="PANTHER" id="PTHR11669">
    <property type="entry name" value="REPLICATION FACTOR C / DNA POLYMERASE III GAMMA-TAU SUBUNIT"/>
    <property type="match status" value="1"/>
</dbReference>
<dbReference type="GO" id="GO:0006261">
    <property type="term" value="P:DNA-templated DNA replication"/>
    <property type="evidence" value="ECO:0007669"/>
    <property type="project" value="TreeGrafter"/>
</dbReference>
<dbReference type="EC" id="2.7.7.7" evidence="1"/>
<dbReference type="SUPFAM" id="SSF52540">
    <property type="entry name" value="P-loop containing nucleoside triphosphate hydrolases"/>
    <property type="match status" value="1"/>
</dbReference>
<dbReference type="PANTHER" id="PTHR11669:SF8">
    <property type="entry name" value="DNA POLYMERASE III SUBUNIT DELTA"/>
    <property type="match status" value="1"/>
</dbReference>
<sequence>MTAEMTNWSTLIGHDKAQRWFAAAIKQNRLGGSFLLVGSPGIGKRTVANVLARTLLCQRSDPRLMSPCGVCPSCLQVNAGTHPDVVRVCKPDDKSLIPVELLIGSRENRMQEGFCRDIRLRPMVGKRKVAILEDADFLNEEGANCLLKTLEEPPSGAVVMLVGTSEQRQLPTIRSRCQILRLGPLSNQDAAKLLRQVHGVEASDEAIENAMDVAGGDVEVALRLLSGESDSLRSALAGQLDADYPDPATLARIITTHVDGVGKDAGKRRGAMRDVFAMSVQHFRRKMRSGAHQNTVSPIILARVDRSVRALREVDRSANQATLIECFAADIAAGVTGDRGEIG</sequence>
<dbReference type="Pfam" id="PF13177">
    <property type="entry name" value="DNA_pol3_delta2"/>
    <property type="match status" value="1"/>
</dbReference>
<proteinExistence type="predicted"/>
<gene>
    <name evidence="1" type="primary">dnaX_2</name>
    <name evidence="1" type="ORF">Poly59_25140</name>
</gene>
<evidence type="ECO:0000313" key="1">
    <source>
        <dbReference type="EMBL" id="TWU56210.1"/>
    </source>
</evidence>
<keyword evidence="1" id="KW-0548">Nucleotidyltransferase</keyword>
<keyword evidence="2" id="KW-1185">Reference proteome</keyword>
<keyword evidence="1" id="KW-0808">Transferase</keyword>
<dbReference type="GO" id="GO:0003887">
    <property type="term" value="F:DNA-directed DNA polymerase activity"/>
    <property type="evidence" value="ECO:0007669"/>
    <property type="project" value="UniProtKB-EC"/>
</dbReference>
<organism evidence="1 2">
    <name type="scientific">Rubripirellula reticaptiva</name>
    <dbReference type="NCBI Taxonomy" id="2528013"/>
    <lineage>
        <taxon>Bacteria</taxon>
        <taxon>Pseudomonadati</taxon>
        <taxon>Planctomycetota</taxon>
        <taxon>Planctomycetia</taxon>
        <taxon>Pirellulales</taxon>
        <taxon>Pirellulaceae</taxon>
        <taxon>Rubripirellula</taxon>
    </lineage>
</organism>
<dbReference type="InterPro" id="IPR027417">
    <property type="entry name" value="P-loop_NTPase"/>
</dbReference>
<reference evidence="1 2" key="1">
    <citation type="submission" date="2019-02" db="EMBL/GenBank/DDBJ databases">
        <title>Deep-cultivation of Planctomycetes and their phenomic and genomic characterization uncovers novel biology.</title>
        <authorList>
            <person name="Wiegand S."/>
            <person name="Jogler M."/>
            <person name="Boedeker C."/>
            <person name="Pinto D."/>
            <person name="Vollmers J."/>
            <person name="Rivas-Marin E."/>
            <person name="Kohn T."/>
            <person name="Peeters S.H."/>
            <person name="Heuer A."/>
            <person name="Rast P."/>
            <person name="Oberbeckmann S."/>
            <person name="Bunk B."/>
            <person name="Jeske O."/>
            <person name="Meyerdierks A."/>
            <person name="Storesund J.E."/>
            <person name="Kallscheuer N."/>
            <person name="Luecker S."/>
            <person name="Lage O.M."/>
            <person name="Pohl T."/>
            <person name="Merkel B.J."/>
            <person name="Hornburger P."/>
            <person name="Mueller R.-W."/>
            <person name="Bruemmer F."/>
            <person name="Labrenz M."/>
            <person name="Spormann A.M."/>
            <person name="Op Den Camp H."/>
            <person name="Overmann J."/>
            <person name="Amann R."/>
            <person name="Jetten M.S.M."/>
            <person name="Mascher T."/>
            <person name="Medema M.H."/>
            <person name="Devos D.P."/>
            <person name="Kaster A.-K."/>
            <person name="Ovreas L."/>
            <person name="Rohde M."/>
            <person name="Galperin M.Y."/>
            <person name="Jogler C."/>
        </authorList>
    </citation>
    <scope>NUCLEOTIDE SEQUENCE [LARGE SCALE GENOMIC DNA]</scope>
    <source>
        <strain evidence="1 2">Poly59</strain>
    </source>
</reference>
<dbReference type="Proteomes" id="UP000317977">
    <property type="component" value="Unassembled WGS sequence"/>
</dbReference>
<comment type="caution">
    <text evidence="1">The sequence shown here is derived from an EMBL/GenBank/DDBJ whole genome shotgun (WGS) entry which is preliminary data.</text>
</comment>
<evidence type="ECO:0000313" key="2">
    <source>
        <dbReference type="Proteomes" id="UP000317977"/>
    </source>
</evidence>
<name>A0A5C6F6L3_9BACT</name>
<protein>
    <submittedName>
        <fullName evidence="1">DNA polymerase III subunit tau</fullName>
        <ecNumber evidence="1">2.7.7.7</ecNumber>
    </submittedName>
</protein>
<accession>A0A5C6F6L3</accession>